<dbReference type="Pfam" id="PF22979">
    <property type="entry name" value="HTH_69"/>
    <property type="match status" value="1"/>
</dbReference>
<gene>
    <name evidence="3" type="ORF">BIW11_00263</name>
</gene>
<dbReference type="InParanoid" id="A0A1V9XYZ7"/>
<dbReference type="AlphaFoldDB" id="A0A1V9XYZ7"/>
<dbReference type="EMBL" id="MNPL01001925">
    <property type="protein sequence ID" value="OQR78680.1"/>
    <property type="molecule type" value="Genomic_DNA"/>
</dbReference>
<comment type="caution">
    <text evidence="3">The sequence shown here is derived from an EMBL/GenBank/DDBJ whole genome shotgun (WGS) entry which is preliminary data.</text>
</comment>
<organism evidence="3 4">
    <name type="scientific">Tropilaelaps mercedesae</name>
    <dbReference type="NCBI Taxonomy" id="418985"/>
    <lineage>
        <taxon>Eukaryota</taxon>
        <taxon>Metazoa</taxon>
        <taxon>Ecdysozoa</taxon>
        <taxon>Arthropoda</taxon>
        <taxon>Chelicerata</taxon>
        <taxon>Arachnida</taxon>
        <taxon>Acari</taxon>
        <taxon>Parasitiformes</taxon>
        <taxon>Mesostigmata</taxon>
        <taxon>Gamasina</taxon>
        <taxon>Dermanyssoidea</taxon>
        <taxon>Laelapidae</taxon>
        <taxon>Tropilaelaps</taxon>
    </lineage>
</organism>
<feature type="compositionally biased region" description="Basic and acidic residues" evidence="1">
    <location>
        <begin position="506"/>
        <end position="517"/>
    </location>
</feature>
<dbReference type="Proteomes" id="UP000192247">
    <property type="component" value="Unassembled WGS sequence"/>
</dbReference>
<dbReference type="PANTHER" id="PTHR47705">
    <property type="entry name" value="AGAP000321-PA"/>
    <property type="match status" value="1"/>
</dbReference>
<reference evidence="3 4" key="1">
    <citation type="journal article" date="2017" name="Gigascience">
        <title>Draft genome of the honey bee ectoparasitic mite, Tropilaelaps mercedesae, is shaped by the parasitic life history.</title>
        <authorList>
            <person name="Dong X."/>
            <person name="Armstrong S.D."/>
            <person name="Xia D."/>
            <person name="Makepeace B.L."/>
            <person name="Darby A.C."/>
            <person name="Kadowaki T."/>
        </authorList>
    </citation>
    <scope>NUCLEOTIDE SEQUENCE [LARGE SCALE GENOMIC DNA]</scope>
    <source>
        <strain evidence="3">Wuxi-XJTLU</strain>
    </source>
</reference>
<keyword evidence="4" id="KW-1185">Reference proteome</keyword>
<dbReference type="InterPro" id="IPR035994">
    <property type="entry name" value="Nucleoside_phosphorylase_sf"/>
</dbReference>
<dbReference type="PANTHER" id="PTHR47705:SF1">
    <property type="entry name" value="PNP_UDP_1 DOMAIN-CONTAINING PROTEIN"/>
    <property type="match status" value="1"/>
</dbReference>
<dbReference type="InterPro" id="IPR055121">
    <property type="entry name" value="HTH_69"/>
</dbReference>
<dbReference type="GO" id="GO:0009116">
    <property type="term" value="P:nucleoside metabolic process"/>
    <property type="evidence" value="ECO:0007669"/>
    <property type="project" value="InterPro"/>
</dbReference>
<dbReference type="SUPFAM" id="SSF53167">
    <property type="entry name" value="Purine and uridine phosphorylases"/>
    <property type="match status" value="1"/>
</dbReference>
<sequence length="645" mass="72237">MTPRKRGAGHTCIAVERVRVERVDTSRAVHVAGGQHQGIVINKENLQSDANGADDADEVPQLWLEFRVFLKNASDNTHSQESRKLKFWFKPKVDERMQMHLAQDFFKELVSPCEFPRDYVGFIKKVMKLLQNRYPDMRKVEVELRQLETLQPDQNPHMAANGVGNTLLISLIEPDPLSKLTLQQTQPLITINKTISSDDQGMRSRSSDFERYREDIPKAADMVKDGCLVRSTMEITIERVLELIECAYPNAVTVEDIATASLSSEDTVRAFISELEERGVVRASEDRTSFTRVTRDEHKVKRVRQMPAVTRQQQPSIAIITAQFCEKVAVDAMIDDKNTFVRYKTEGESNVYTLGNIGRHRVVATKLPAIGHQRGAMIAAGNTTTRLLGTFQNVDYVILVGCGGGVPHYTDYSKHVRLGDVVVSDRPKGIEQNNYIYMFAEKVRNSPTDDRSPTPPESFNLKTWLPPEDKLQVAAREVLESGSSLWEEYITEAQEQLKGNADSAEGDSKDFERPPEETDKLYMSIGGNDVIELRHPCPPEGVPNPRVGGHPVVHFGAVASGGMLAADDAQRQEFAAQHGILAFDSEFDSVVESVYGNRKDNYMVIRGIADYRDGTKRRDWQNYAALAAAAFMRAIVENLPPAGSQ</sequence>
<feature type="domain" description="Winged helix-turn-helix" evidence="2">
    <location>
        <begin position="231"/>
        <end position="293"/>
    </location>
</feature>
<evidence type="ECO:0000256" key="1">
    <source>
        <dbReference type="SAM" id="MobiDB-lite"/>
    </source>
</evidence>
<feature type="region of interest" description="Disordered" evidence="1">
    <location>
        <begin position="497"/>
        <end position="517"/>
    </location>
</feature>
<proteinExistence type="predicted"/>
<evidence type="ECO:0000259" key="2">
    <source>
        <dbReference type="Pfam" id="PF22979"/>
    </source>
</evidence>
<dbReference type="Gene3D" id="3.40.50.1580">
    <property type="entry name" value="Nucleoside phosphorylase domain"/>
    <property type="match status" value="1"/>
</dbReference>
<dbReference type="GO" id="GO:0003824">
    <property type="term" value="F:catalytic activity"/>
    <property type="evidence" value="ECO:0007669"/>
    <property type="project" value="InterPro"/>
</dbReference>
<evidence type="ECO:0000313" key="3">
    <source>
        <dbReference type="EMBL" id="OQR78680.1"/>
    </source>
</evidence>
<name>A0A1V9XYZ7_9ACAR</name>
<evidence type="ECO:0000313" key="4">
    <source>
        <dbReference type="Proteomes" id="UP000192247"/>
    </source>
</evidence>
<protein>
    <recommendedName>
        <fullName evidence="2">Winged helix-turn-helix domain-containing protein</fullName>
    </recommendedName>
</protein>
<accession>A0A1V9XYZ7</accession>
<dbReference type="FunCoup" id="A0A1V9XYZ7">
    <property type="interactions" value="23"/>
</dbReference>
<dbReference type="OrthoDB" id="1577640at2759"/>
<dbReference type="STRING" id="418985.A0A1V9XYZ7"/>